<gene>
    <name evidence="1" type="ORF">KIH79_09125</name>
</gene>
<comment type="caution">
    <text evidence="1">The sequence shown here is derived from an EMBL/GenBank/DDBJ whole genome shotgun (WGS) entry which is preliminary data.</text>
</comment>
<sequence>MITRTTINYTTPTGAGRFSYQTVDQHPREYPPSVSPMALQAMLASLADNTRVTGIDIDPIKETP</sequence>
<keyword evidence="2" id="KW-1185">Reference proteome</keyword>
<evidence type="ECO:0000313" key="1">
    <source>
        <dbReference type="EMBL" id="MBW3093079.1"/>
    </source>
</evidence>
<proteinExistence type="predicted"/>
<dbReference type="EMBL" id="JAHBBH010000027">
    <property type="protein sequence ID" value="MBW3093079.1"/>
    <property type="molecule type" value="Genomic_DNA"/>
</dbReference>
<dbReference type="RefSeq" id="WP_219059100.1">
    <property type="nucleotide sequence ID" value="NZ_JAHBBH010000027.1"/>
</dbReference>
<name>A0ABS6WHM5_9BIFI</name>
<organism evidence="1 2">
    <name type="scientific">Bifidobacterium miconis</name>
    <dbReference type="NCBI Taxonomy" id="2834435"/>
    <lineage>
        <taxon>Bacteria</taxon>
        <taxon>Bacillati</taxon>
        <taxon>Actinomycetota</taxon>
        <taxon>Actinomycetes</taxon>
        <taxon>Bifidobacteriales</taxon>
        <taxon>Bifidobacteriaceae</taxon>
        <taxon>Bifidobacterium</taxon>
    </lineage>
</organism>
<accession>A0ABS6WHM5</accession>
<reference evidence="1 2" key="1">
    <citation type="submission" date="2021-05" db="EMBL/GenBank/DDBJ databases">
        <title>Phylogenetic classification of ten novel species belonging to the genus Bifidobacterium comprising B. colchicus sp. nov., B. abeli sp. nov., B. bicoloris sp. nov., B. guerezis sp. nov., B. rosaliae sp. nov., B. santillanensis sp. nov., B. argentati sp. nov., B. amazzoni sp. nov., B. pluviali sp. nov., and B. pinnaculum sp. nov.</title>
        <authorList>
            <person name="Lugli G.A."/>
            <person name="Ruiz Garcia L."/>
            <person name="Margolles A."/>
            <person name="Ventura M."/>
        </authorList>
    </citation>
    <scope>NUCLEOTIDE SEQUENCE [LARGE SCALE GENOMIC DNA]</scope>
    <source>
        <strain evidence="1 2">82T10</strain>
    </source>
</reference>
<protein>
    <submittedName>
        <fullName evidence="1">Uncharacterized protein</fullName>
    </submittedName>
</protein>
<evidence type="ECO:0000313" key="2">
    <source>
        <dbReference type="Proteomes" id="UP000700815"/>
    </source>
</evidence>
<dbReference type="Proteomes" id="UP000700815">
    <property type="component" value="Unassembled WGS sequence"/>
</dbReference>